<dbReference type="OrthoDB" id="306887at2"/>
<dbReference type="EMBL" id="LFOD01000025">
    <property type="protein sequence ID" value="KMV15890.1"/>
    <property type="molecule type" value="Genomic_DNA"/>
</dbReference>
<dbReference type="RefSeq" id="WP_048896146.1">
    <property type="nucleotide sequence ID" value="NZ_LFOD01000025.1"/>
</dbReference>
<evidence type="ECO:0000313" key="2">
    <source>
        <dbReference type="EMBL" id="KMV15890.1"/>
    </source>
</evidence>
<name>A0A0J8U623_9MYCO</name>
<gene>
    <name evidence="2" type="ORF">ACT17_22535</name>
</gene>
<sequence length="272" mass="28715">MAKGNQVAPSTKFEQTLRASAQLPGVQINREAFLRRELKRYCTDEQIKLAIATTPAEAGVTPQVIDKIANSVIKYETGKVTTLSTAAGIPGGLAAIGTVPADIAQYYGHLLRVVQKLAYIYSWPELFDDNADGMDSATESMLTLFIGVMFGVNAAQAGVAQVSKLIASEVARKLPQKALTKGAIYPVVKKVAGLLGIQMTKQVFAKSAAKVVPLVGAVVSGSLTFVTFMPMSKRLQKHLATLPLTKPGHGVTTQAPNPPSTSPKPAPTSSAN</sequence>
<dbReference type="PATRIC" id="fig|451644.5.peg.4651"/>
<accession>A0A0J8U623</accession>
<evidence type="ECO:0000313" key="3">
    <source>
        <dbReference type="Proteomes" id="UP000037594"/>
    </source>
</evidence>
<feature type="compositionally biased region" description="Pro residues" evidence="1">
    <location>
        <begin position="256"/>
        <end position="266"/>
    </location>
</feature>
<evidence type="ECO:0000256" key="1">
    <source>
        <dbReference type="SAM" id="MobiDB-lite"/>
    </source>
</evidence>
<organism evidence="2 3">
    <name type="scientific">Mycolicibacterium conceptionense</name>
    <dbReference type="NCBI Taxonomy" id="451644"/>
    <lineage>
        <taxon>Bacteria</taxon>
        <taxon>Bacillati</taxon>
        <taxon>Actinomycetota</taxon>
        <taxon>Actinomycetes</taxon>
        <taxon>Mycobacteriales</taxon>
        <taxon>Mycobacteriaceae</taxon>
        <taxon>Mycolicibacterium</taxon>
    </lineage>
</organism>
<feature type="region of interest" description="Disordered" evidence="1">
    <location>
        <begin position="244"/>
        <end position="272"/>
    </location>
</feature>
<proteinExistence type="predicted"/>
<protein>
    <submittedName>
        <fullName evidence="2">Membrane protein</fullName>
    </submittedName>
</protein>
<reference evidence="2 3" key="1">
    <citation type="submission" date="2015-06" db="EMBL/GenBank/DDBJ databases">
        <title>Genome sequence of Mycobacterium conceptionense strain MLE.</title>
        <authorList>
            <person name="Greninger A.L."/>
            <person name="Cunningham G."/>
            <person name="Chiu C.Y."/>
            <person name="Miller S."/>
        </authorList>
    </citation>
    <scope>NUCLEOTIDE SEQUENCE [LARGE SCALE GENOMIC DNA]</scope>
    <source>
        <strain evidence="2 3">MLE</strain>
    </source>
</reference>
<dbReference type="AlphaFoldDB" id="A0A0J8U623"/>
<comment type="caution">
    <text evidence="2">The sequence shown here is derived from an EMBL/GenBank/DDBJ whole genome shotgun (WGS) entry which is preliminary data.</text>
</comment>
<dbReference type="Proteomes" id="UP000037594">
    <property type="component" value="Unassembled WGS sequence"/>
</dbReference>